<dbReference type="CDD" id="cd00140">
    <property type="entry name" value="beta_clamp"/>
    <property type="match status" value="1"/>
</dbReference>
<name>A0A345Y872_9NEIS</name>
<evidence type="ECO:0000256" key="7">
    <source>
        <dbReference type="ARBA" id="ARBA00022705"/>
    </source>
</evidence>
<keyword evidence="4" id="KW-0963">Cytoplasm</keyword>
<dbReference type="EMBL" id="CP031337">
    <property type="protein sequence ID" value="AXK40124.1"/>
    <property type="molecule type" value="Genomic_DNA"/>
</dbReference>
<evidence type="ECO:0000313" key="15">
    <source>
        <dbReference type="Proteomes" id="UP000254537"/>
    </source>
</evidence>
<accession>A0A345Y872</accession>
<dbReference type="Gene3D" id="3.10.150.10">
    <property type="entry name" value="DNA Polymerase III, subunit A, domain 2"/>
    <property type="match status" value="1"/>
</dbReference>
<evidence type="ECO:0000256" key="8">
    <source>
        <dbReference type="ARBA" id="ARBA00022932"/>
    </source>
</evidence>
<dbReference type="GO" id="GO:0009360">
    <property type="term" value="C:DNA polymerase III complex"/>
    <property type="evidence" value="ECO:0007669"/>
    <property type="project" value="InterPro"/>
</dbReference>
<dbReference type="InterPro" id="IPR046938">
    <property type="entry name" value="DNA_clamp_sf"/>
</dbReference>
<evidence type="ECO:0000259" key="13">
    <source>
        <dbReference type="Pfam" id="PF02767"/>
    </source>
</evidence>
<evidence type="ECO:0000256" key="3">
    <source>
        <dbReference type="ARBA" id="ARBA00021035"/>
    </source>
</evidence>
<evidence type="ECO:0000256" key="2">
    <source>
        <dbReference type="ARBA" id="ARBA00010752"/>
    </source>
</evidence>
<evidence type="ECO:0000256" key="6">
    <source>
        <dbReference type="ARBA" id="ARBA00022695"/>
    </source>
</evidence>
<dbReference type="GO" id="GO:0003677">
    <property type="term" value="F:DNA binding"/>
    <property type="evidence" value="ECO:0007669"/>
    <property type="project" value="UniProtKB-KW"/>
</dbReference>
<evidence type="ECO:0000256" key="11">
    <source>
        <dbReference type="ARBA" id="ARBA00033276"/>
    </source>
</evidence>
<comment type="similarity">
    <text evidence="2">Belongs to the beta sliding clamp family.</text>
</comment>
<evidence type="ECO:0000256" key="12">
    <source>
        <dbReference type="SAM" id="MobiDB-lite"/>
    </source>
</evidence>
<evidence type="ECO:0000256" key="4">
    <source>
        <dbReference type="ARBA" id="ARBA00022490"/>
    </source>
</evidence>
<dbReference type="Pfam" id="PF02767">
    <property type="entry name" value="DNA_pol3_beta_2"/>
    <property type="match status" value="1"/>
</dbReference>
<keyword evidence="6" id="KW-0548">Nucleotidyltransferase</keyword>
<dbReference type="GO" id="GO:0003887">
    <property type="term" value="F:DNA-directed DNA polymerase activity"/>
    <property type="evidence" value="ECO:0007669"/>
    <property type="project" value="UniProtKB-KW"/>
</dbReference>
<keyword evidence="9" id="KW-0238">DNA-binding</keyword>
<evidence type="ECO:0000256" key="9">
    <source>
        <dbReference type="ARBA" id="ARBA00023125"/>
    </source>
</evidence>
<dbReference type="InterPro" id="IPR001001">
    <property type="entry name" value="DNA_polIII_beta"/>
</dbReference>
<dbReference type="KEGG" id="ccah:DWG20_12080"/>
<proteinExistence type="inferred from homology"/>
<sequence>MRAGAKFCTSCGAKCTPAASPAAESAAISFELPQTALKRMLAMVQYAMGTDVVGPREVLNGLLMVVDSRELRVIATDGHRLAMATHPVSAQEAISQKIVLARNTVVELMELLAQRDTPVAIDISPRQVRFRVDGRSSASEPVDREFPDYQSFISSHRANVMRINRQALAQALKRTSRDEPCGVQWVLNENSLVLSRADANPRERKKSCQSSTTGPPCASASMPGICSMR</sequence>
<feature type="region of interest" description="Disordered" evidence="12">
    <location>
        <begin position="198"/>
        <end position="229"/>
    </location>
</feature>
<feature type="domain" description="DNA polymerase III beta sliding clamp central" evidence="13">
    <location>
        <begin position="31"/>
        <end position="148"/>
    </location>
</feature>
<dbReference type="AlphaFoldDB" id="A0A345Y872"/>
<reference evidence="14 15" key="1">
    <citation type="submission" date="2018-07" db="EMBL/GenBank/DDBJ databases">
        <title>Crenobacter cavernae sp. nov., isolated from a karst cave.</title>
        <authorList>
            <person name="Zhu H."/>
        </authorList>
    </citation>
    <scope>NUCLEOTIDE SEQUENCE [LARGE SCALE GENOMIC DNA]</scope>
    <source>
        <strain evidence="14 15">K1W11S-77</strain>
    </source>
</reference>
<dbReference type="SUPFAM" id="SSF55979">
    <property type="entry name" value="DNA clamp"/>
    <property type="match status" value="1"/>
</dbReference>
<comment type="subcellular location">
    <subcellularLocation>
        <location evidence="1">Cytoplasm</location>
    </subcellularLocation>
</comment>
<evidence type="ECO:0000256" key="1">
    <source>
        <dbReference type="ARBA" id="ARBA00004496"/>
    </source>
</evidence>
<gene>
    <name evidence="14" type="ORF">DWG20_12080</name>
</gene>
<dbReference type="PANTHER" id="PTHR30478">
    <property type="entry name" value="DNA POLYMERASE III SUBUNIT BETA"/>
    <property type="match status" value="1"/>
</dbReference>
<evidence type="ECO:0000256" key="10">
    <source>
        <dbReference type="ARBA" id="ARBA00030988"/>
    </source>
</evidence>
<organism evidence="14 15">
    <name type="scientific">Crenobacter cavernae</name>
    <dbReference type="NCBI Taxonomy" id="2290923"/>
    <lineage>
        <taxon>Bacteria</taxon>
        <taxon>Pseudomonadati</taxon>
        <taxon>Pseudomonadota</taxon>
        <taxon>Betaproteobacteria</taxon>
        <taxon>Neisseriales</taxon>
        <taxon>Neisseriaceae</taxon>
        <taxon>Crenobacter</taxon>
    </lineage>
</organism>
<evidence type="ECO:0000313" key="14">
    <source>
        <dbReference type="EMBL" id="AXK40124.1"/>
    </source>
</evidence>
<protein>
    <recommendedName>
        <fullName evidence="3">Beta sliding clamp</fullName>
    </recommendedName>
    <alternativeName>
        <fullName evidence="11">Beta-clamp processivity factor</fullName>
    </alternativeName>
    <alternativeName>
        <fullName evidence="10">DNA polymerase III beta sliding clamp subunit</fullName>
    </alternativeName>
</protein>
<keyword evidence="5" id="KW-0808">Transferase</keyword>
<dbReference type="GO" id="GO:0005737">
    <property type="term" value="C:cytoplasm"/>
    <property type="evidence" value="ECO:0007669"/>
    <property type="project" value="UniProtKB-SubCell"/>
</dbReference>
<keyword evidence="7" id="KW-0235">DNA replication</keyword>
<dbReference type="Proteomes" id="UP000254537">
    <property type="component" value="Chromosome"/>
</dbReference>
<keyword evidence="8" id="KW-0239">DNA-directed DNA polymerase</keyword>
<dbReference type="GO" id="GO:0008408">
    <property type="term" value="F:3'-5' exonuclease activity"/>
    <property type="evidence" value="ECO:0007669"/>
    <property type="project" value="InterPro"/>
</dbReference>
<dbReference type="GO" id="GO:0006271">
    <property type="term" value="P:DNA strand elongation involved in DNA replication"/>
    <property type="evidence" value="ECO:0007669"/>
    <property type="project" value="TreeGrafter"/>
</dbReference>
<evidence type="ECO:0000256" key="5">
    <source>
        <dbReference type="ARBA" id="ARBA00022679"/>
    </source>
</evidence>
<dbReference type="InterPro" id="IPR022637">
    <property type="entry name" value="DNA_polIII_beta_cen"/>
</dbReference>
<dbReference type="PANTHER" id="PTHR30478:SF0">
    <property type="entry name" value="BETA SLIDING CLAMP"/>
    <property type="match status" value="1"/>
</dbReference>